<dbReference type="PANTHER" id="PTHR24279:SF123">
    <property type="entry name" value="CYTOCHROME P450 FAMILY 27 SUBFAMILY A MEMBER 1"/>
    <property type="match status" value="1"/>
</dbReference>
<feature type="domain" description="RRM" evidence="12">
    <location>
        <begin position="6"/>
        <end position="83"/>
    </location>
</feature>
<keyword evidence="4 10" id="KW-0479">Metal-binding</keyword>
<feature type="binding site" description="axial binding residue" evidence="10">
    <location>
        <position position="661"/>
    </location>
    <ligand>
        <name>heme</name>
        <dbReference type="ChEBI" id="CHEBI:30413"/>
    </ligand>
    <ligandPart>
        <name>Fe</name>
        <dbReference type="ChEBI" id="CHEBI:18248"/>
    </ligandPart>
</feature>
<organism evidence="13 14">
    <name type="scientific">Conger conger</name>
    <name type="common">Conger eel</name>
    <name type="synonym">Muraena conger</name>
    <dbReference type="NCBI Taxonomy" id="82655"/>
    <lineage>
        <taxon>Eukaryota</taxon>
        <taxon>Metazoa</taxon>
        <taxon>Chordata</taxon>
        <taxon>Craniata</taxon>
        <taxon>Vertebrata</taxon>
        <taxon>Euteleostomi</taxon>
        <taxon>Actinopterygii</taxon>
        <taxon>Neopterygii</taxon>
        <taxon>Teleostei</taxon>
        <taxon>Anguilliformes</taxon>
        <taxon>Congridae</taxon>
        <taxon>Conger</taxon>
    </lineage>
</organism>
<dbReference type="InterPro" id="IPR035979">
    <property type="entry name" value="RBD_domain_sf"/>
</dbReference>
<dbReference type="GO" id="GO:0042359">
    <property type="term" value="P:vitamin D metabolic process"/>
    <property type="evidence" value="ECO:0007669"/>
    <property type="project" value="UniProtKB-ARBA"/>
</dbReference>
<comment type="similarity">
    <text evidence="2">Belongs to the cytochrome P450 family.</text>
</comment>
<dbReference type="FunFam" id="3.30.70.330:FF:000040">
    <property type="entry name" value="Heterogeneous nuclear ribonucleoprotein A2/B1"/>
    <property type="match status" value="1"/>
</dbReference>
<dbReference type="InterPro" id="IPR036396">
    <property type="entry name" value="Cyt_P450_sf"/>
</dbReference>
<dbReference type="InterPro" id="IPR017972">
    <property type="entry name" value="Cyt_P450_CS"/>
</dbReference>
<sequence length="715" mass="81179">MTNQLCKLFVGGLNVQTTNEGLRQHFEQYGQLTDCVVVQNQQLQRSRCFGFVTYTTEQEADAAMAARPHCVDNNNVEVKRAVAREDAGRPEAHAKVKKIFVGGLKDDIEDEHLHEYFSQYGAIEKAEVISDKQTGKKRGFGFVYFEDNDSADKAVVLKFHTVNGHKVEVKKALTKQEMQAAGGRGGRGRGRGMGRDPNRKLLWPDLASPNHRGLSLAANGFGGVRKGPGYFTNILKHAGMAARFRGFFGPTCNGSVLRCIVTSAVGEGWGLCSQVEHRKLYGPIWRSRFGPFDLVNVASPELILQVIKQEGQYPIRTDLPHWREYRDLRGQAYGLHVNEGPEWHRIRSILNPKMLKLKEVSGYAPVVHQVVGDLLQRLESLRQRSPDGATVSNLAGELYKFGFEGISAILFESRLGCLREDIPEDTLRFIAAVDSMLTLSQTVLFLPLWTRRILPFWRRFVRAWDDLYHIARKLIDRRAQEINEMVKRGEEVEGMYLSYLLSNEKLSLGEVYISIAELLLGGIDTTSNTLSWTLYHLARDKDIQERLYQEISSVCPGMQLPSREDLTRMPYLKAVIKEILRMYPVVPGNGRLTVDNDVVVDNYWFAKNTQFHLCHYAASHLESEFPDAERFIPERWLRGNPAQSRHHPYSSIPFGVGVRACVGRRVAELEMYFALSRLLQHYEVRPSNFAHSLEPKTRTLLVPGAPINLRFIPRV</sequence>
<evidence type="ECO:0000313" key="13">
    <source>
        <dbReference type="EMBL" id="KAJ8281755.1"/>
    </source>
</evidence>
<evidence type="ECO:0000256" key="3">
    <source>
        <dbReference type="ARBA" id="ARBA00022617"/>
    </source>
</evidence>
<evidence type="ECO:0000256" key="1">
    <source>
        <dbReference type="ARBA" id="ARBA00001971"/>
    </source>
</evidence>
<dbReference type="FunFam" id="3.30.70.330:FF:000894">
    <property type="entry name" value="Heterogeneous nuclear ribonucleoprotein A0"/>
    <property type="match status" value="1"/>
</dbReference>
<dbReference type="SUPFAM" id="SSF48264">
    <property type="entry name" value="Cytochrome P450"/>
    <property type="match status" value="1"/>
</dbReference>
<dbReference type="InterPro" id="IPR050479">
    <property type="entry name" value="CYP11_CYP27_families"/>
</dbReference>
<dbReference type="Pfam" id="PF00076">
    <property type="entry name" value="RRM_1"/>
    <property type="match status" value="2"/>
</dbReference>
<dbReference type="GO" id="GO:0016705">
    <property type="term" value="F:oxidoreductase activity, acting on paired donors, with incorporation or reduction of molecular oxygen"/>
    <property type="evidence" value="ECO:0007669"/>
    <property type="project" value="InterPro"/>
</dbReference>
<dbReference type="GO" id="GO:0005743">
    <property type="term" value="C:mitochondrial inner membrane"/>
    <property type="evidence" value="ECO:0007669"/>
    <property type="project" value="TreeGrafter"/>
</dbReference>
<dbReference type="PRINTS" id="PR00463">
    <property type="entry name" value="EP450I"/>
</dbReference>
<evidence type="ECO:0000256" key="11">
    <source>
        <dbReference type="PROSITE-ProRule" id="PRU00176"/>
    </source>
</evidence>
<proteinExistence type="inferred from homology"/>
<keyword evidence="8 10" id="KW-0408">Iron</keyword>
<name>A0A9Q1DTW4_CONCO</name>
<evidence type="ECO:0000256" key="7">
    <source>
        <dbReference type="ARBA" id="ARBA00023002"/>
    </source>
</evidence>
<dbReference type="AlphaFoldDB" id="A0A9Q1DTW4"/>
<dbReference type="PANTHER" id="PTHR24279">
    <property type="entry name" value="CYTOCHROME P450"/>
    <property type="match status" value="1"/>
</dbReference>
<evidence type="ECO:0000259" key="12">
    <source>
        <dbReference type="PROSITE" id="PS50102"/>
    </source>
</evidence>
<dbReference type="FunFam" id="1.10.630.10:FF:000006">
    <property type="entry name" value="Cytochrome P450 302a1, mitochondrial"/>
    <property type="match status" value="1"/>
</dbReference>
<dbReference type="InterPro" id="IPR002401">
    <property type="entry name" value="Cyt_P450_E_grp-I"/>
</dbReference>
<dbReference type="InterPro" id="IPR000504">
    <property type="entry name" value="RRM_dom"/>
</dbReference>
<gene>
    <name evidence="13" type="ORF">COCON_G00042740</name>
</gene>
<dbReference type="OrthoDB" id="3945418at2759"/>
<dbReference type="Pfam" id="PF00067">
    <property type="entry name" value="p450"/>
    <property type="match status" value="1"/>
</dbReference>
<comment type="caution">
    <text evidence="13">The sequence shown here is derived from an EMBL/GenBank/DDBJ whole genome shotgun (WGS) entry which is preliminary data.</text>
</comment>
<evidence type="ECO:0000256" key="8">
    <source>
        <dbReference type="ARBA" id="ARBA00023004"/>
    </source>
</evidence>
<dbReference type="GO" id="GO:0034650">
    <property type="term" value="P:cortisol metabolic process"/>
    <property type="evidence" value="ECO:0007669"/>
    <property type="project" value="TreeGrafter"/>
</dbReference>
<dbReference type="GO" id="GO:0008203">
    <property type="term" value="P:cholesterol metabolic process"/>
    <property type="evidence" value="ECO:0007669"/>
    <property type="project" value="TreeGrafter"/>
</dbReference>
<dbReference type="PROSITE" id="PS00086">
    <property type="entry name" value="CYTOCHROME_P450"/>
    <property type="match status" value="1"/>
</dbReference>
<reference evidence="13" key="1">
    <citation type="journal article" date="2023" name="Science">
        <title>Genome structures resolve the early diversification of teleost fishes.</title>
        <authorList>
            <person name="Parey E."/>
            <person name="Louis A."/>
            <person name="Montfort J."/>
            <person name="Bouchez O."/>
            <person name="Roques C."/>
            <person name="Iampietro C."/>
            <person name="Lluch J."/>
            <person name="Castinel A."/>
            <person name="Donnadieu C."/>
            <person name="Desvignes T."/>
            <person name="Floi Bucao C."/>
            <person name="Jouanno E."/>
            <person name="Wen M."/>
            <person name="Mejri S."/>
            <person name="Dirks R."/>
            <person name="Jansen H."/>
            <person name="Henkel C."/>
            <person name="Chen W.J."/>
            <person name="Zahm M."/>
            <person name="Cabau C."/>
            <person name="Klopp C."/>
            <person name="Thompson A.W."/>
            <person name="Robinson-Rechavi M."/>
            <person name="Braasch I."/>
            <person name="Lecointre G."/>
            <person name="Bobe J."/>
            <person name="Postlethwait J.H."/>
            <person name="Berthelot C."/>
            <person name="Roest Crollius H."/>
            <person name="Guiguen Y."/>
        </authorList>
    </citation>
    <scope>NUCLEOTIDE SEQUENCE</scope>
    <source>
        <strain evidence="13">Concon-B</strain>
    </source>
</reference>
<dbReference type="GO" id="GO:0006704">
    <property type="term" value="P:glucocorticoid biosynthetic process"/>
    <property type="evidence" value="ECO:0007669"/>
    <property type="project" value="TreeGrafter"/>
</dbReference>
<accession>A0A9Q1DTW4</accession>
<keyword evidence="5" id="KW-0677">Repeat</keyword>
<dbReference type="GO" id="GO:0006700">
    <property type="term" value="P:C21-steroid hormone biosynthetic process"/>
    <property type="evidence" value="ECO:0007669"/>
    <property type="project" value="TreeGrafter"/>
</dbReference>
<dbReference type="CDD" id="cd12579">
    <property type="entry name" value="RRM2_hnRNPA0"/>
    <property type="match status" value="1"/>
</dbReference>
<keyword evidence="3 10" id="KW-0349">Heme</keyword>
<keyword evidence="7" id="KW-0560">Oxidoreductase</keyword>
<dbReference type="GO" id="GO:0005506">
    <property type="term" value="F:iron ion binding"/>
    <property type="evidence" value="ECO:0007669"/>
    <property type="project" value="InterPro"/>
</dbReference>
<evidence type="ECO:0000256" key="4">
    <source>
        <dbReference type="ARBA" id="ARBA00022723"/>
    </source>
</evidence>
<dbReference type="SUPFAM" id="SSF54928">
    <property type="entry name" value="RNA-binding domain, RBD"/>
    <property type="match status" value="2"/>
</dbReference>
<dbReference type="PRINTS" id="PR00385">
    <property type="entry name" value="P450"/>
</dbReference>
<dbReference type="InterPro" id="IPR034801">
    <property type="entry name" value="hnRNPA0_RRM1"/>
</dbReference>
<dbReference type="GO" id="GO:0003723">
    <property type="term" value="F:RNA binding"/>
    <property type="evidence" value="ECO:0007669"/>
    <property type="project" value="UniProtKB-UniRule"/>
</dbReference>
<dbReference type="CDD" id="cd12326">
    <property type="entry name" value="RRM1_hnRNPA0"/>
    <property type="match status" value="1"/>
</dbReference>
<evidence type="ECO:0000256" key="2">
    <source>
        <dbReference type="ARBA" id="ARBA00010617"/>
    </source>
</evidence>
<evidence type="ECO:0000313" key="14">
    <source>
        <dbReference type="Proteomes" id="UP001152803"/>
    </source>
</evidence>
<evidence type="ECO:0000256" key="10">
    <source>
        <dbReference type="PIRSR" id="PIRSR602401-1"/>
    </source>
</evidence>
<evidence type="ECO:0000256" key="5">
    <source>
        <dbReference type="ARBA" id="ARBA00022737"/>
    </source>
</evidence>
<comment type="cofactor">
    <cofactor evidence="1 10">
        <name>heme</name>
        <dbReference type="ChEBI" id="CHEBI:30413"/>
    </cofactor>
</comment>
<evidence type="ECO:0000256" key="9">
    <source>
        <dbReference type="ARBA" id="ARBA00023033"/>
    </source>
</evidence>
<dbReference type="PROSITE" id="PS50102">
    <property type="entry name" value="RRM"/>
    <property type="match status" value="2"/>
</dbReference>
<feature type="domain" description="RRM" evidence="12">
    <location>
        <begin position="97"/>
        <end position="174"/>
    </location>
</feature>
<dbReference type="InterPro" id="IPR012677">
    <property type="entry name" value="Nucleotide-bd_a/b_plait_sf"/>
</dbReference>
<dbReference type="Gene3D" id="1.10.630.10">
    <property type="entry name" value="Cytochrome P450"/>
    <property type="match status" value="1"/>
</dbReference>
<dbReference type="Gene3D" id="3.30.70.330">
    <property type="match status" value="2"/>
</dbReference>
<dbReference type="SMART" id="SM00360">
    <property type="entry name" value="RRM"/>
    <property type="match status" value="2"/>
</dbReference>
<dbReference type="GO" id="GO:0020037">
    <property type="term" value="F:heme binding"/>
    <property type="evidence" value="ECO:0007669"/>
    <property type="project" value="InterPro"/>
</dbReference>
<dbReference type="InterPro" id="IPR001128">
    <property type="entry name" value="Cyt_P450"/>
</dbReference>
<keyword evidence="6 11" id="KW-0694">RNA-binding</keyword>
<keyword evidence="14" id="KW-1185">Reference proteome</keyword>
<dbReference type="Proteomes" id="UP001152803">
    <property type="component" value="Unassembled WGS sequence"/>
</dbReference>
<evidence type="ECO:0000256" key="6">
    <source>
        <dbReference type="ARBA" id="ARBA00022884"/>
    </source>
</evidence>
<protein>
    <recommendedName>
        <fullName evidence="12">RRM domain-containing protein</fullName>
    </recommendedName>
</protein>
<dbReference type="GO" id="GO:0004497">
    <property type="term" value="F:monooxygenase activity"/>
    <property type="evidence" value="ECO:0007669"/>
    <property type="project" value="UniProtKB-KW"/>
</dbReference>
<dbReference type="EMBL" id="JAFJMO010000003">
    <property type="protein sequence ID" value="KAJ8281755.1"/>
    <property type="molecule type" value="Genomic_DNA"/>
</dbReference>
<dbReference type="GO" id="GO:0071375">
    <property type="term" value="P:cellular response to peptide hormone stimulus"/>
    <property type="evidence" value="ECO:0007669"/>
    <property type="project" value="TreeGrafter"/>
</dbReference>
<keyword evidence="9" id="KW-0503">Monooxygenase</keyword>